<keyword evidence="1" id="KW-1133">Transmembrane helix</keyword>
<evidence type="ECO:0000256" key="1">
    <source>
        <dbReference type="SAM" id="Phobius"/>
    </source>
</evidence>
<feature type="transmembrane region" description="Helical" evidence="1">
    <location>
        <begin position="251"/>
        <end position="271"/>
    </location>
</feature>
<organism evidence="2 3">
    <name type="scientific">Lacihabitans soyangensis</name>
    <dbReference type="NCBI Taxonomy" id="869394"/>
    <lineage>
        <taxon>Bacteria</taxon>
        <taxon>Pseudomonadati</taxon>
        <taxon>Bacteroidota</taxon>
        <taxon>Cytophagia</taxon>
        <taxon>Cytophagales</taxon>
        <taxon>Leadbetterellaceae</taxon>
        <taxon>Lacihabitans</taxon>
    </lineage>
</organism>
<feature type="transmembrane region" description="Helical" evidence="1">
    <location>
        <begin position="116"/>
        <end position="134"/>
    </location>
</feature>
<dbReference type="Proteomes" id="UP001204144">
    <property type="component" value="Unassembled WGS sequence"/>
</dbReference>
<dbReference type="EMBL" id="RJUF01000195">
    <property type="protein sequence ID" value="MCP9766079.1"/>
    <property type="molecule type" value="Genomic_DNA"/>
</dbReference>
<comment type="caution">
    <text evidence="2">The sequence shown here is derived from an EMBL/GenBank/DDBJ whole genome shotgun (WGS) entry which is preliminary data.</text>
</comment>
<name>A0AAE3H8C0_9BACT</name>
<feature type="transmembrane region" description="Helical" evidence="1">
    <location>
        <begin position="165"/>
        <end position="194"/>
    </location>
</feature>
<keyword evidence="1" id="KW-0812">Transmembrane</keyword>
<sequence length="684" mass="78580">MNKLNRLSIAFFVCFMAFSLFIFTDIFVNYPILDDFGAIVNFMVDYLKTTGFSETIKLLFSQNNDFRLVVLKLITLSDYYIFGKINFQHLRIIGFSFFLSTLFLFFKLGRFQTSKFYYFLPVPLLLISFAYAEINSLAMESLSHFVVIFFAISCLYYLFETKQIVLPIILLFLGIYSNGNGLLLVPIGILGLIVTKDYKRLGIWSLFCALAIFVFFLDYEKGNTPLDASVFKRIAYVFPIYLGGIGGMESIKINMIFGILGIILAIYFLIIKKSYKNNTALSALMLFFLGTYLLISSKRQYTDSTALLRGAYLINSVCVFVTFYILFYKIHLSKWIEAKNTKLTNGSFLAILFVCLVYQARNYTKWIQVFGYQKRSIQAVMVMISGSTKQLYADEGAIHNIPLNMRPGLDTLINKGVFDNSDALESLIVKPIKFNSNEISGELKNKIDIISIDGTQIIDNPYITISARIKDYLKNPLNGLGIVCIQNGVKNYYELPLKNDKLFLIKPVKGRDFYFEFMIPKKILKSGSFEMSFVKFENKRIFQSKETLKINWNGQTNSNLALSKFVNLDTKNSSADSVNKPEFFEAYYNGLKHEIIVELDAKQKENTNYLQFQDTESINTFQIKLATDNSLSENNMANAIFSQNEAKSYLKNKTGLFKLSLISKKGEENFKTYPLKSLYYFRFY</sequence>
<feature type="transmembrane region" description="Helical" evidence="1">
    <location>
        <begin position="90"/>
        <end position="110"/>
    </location>
</feature>
<feature type="transmembrane region" description="Helical" evidence="1">
    <location>
        <begin position="141"/>
        <end position="159"/>
    </location>
</feature>
<reference evidence="2 3" key="1">
    <citation type="submission" date="2018-11" db="EMBL/GenBank/DDBJ databases">
        <title>Novel bacteria species description.</title>
        <authorList>
            <person name="Han J.-H."/>
        </authorList>
    </citation>
    <scope>NUCLEOTIDE SEQUENCE [LARGE SCALE GENOMIC DNA]</scope>
    <source>
        <strain evidence="2 3">KCTC23259</strain>
    </source>
</reference>
<dbReference type="AlphaFoldDB" id="A0AAE3H8C0"/>
<evidence type="ECO:0000313" key="2">
    <source>
        <dbReference type="EMBL" id="MCP9766079.1"/>
    </source>
</evidence>
<proteinExistence type="predicted"/>
<feature type="transmembrane region" description="Helical" evidence="1">
    <location>
        <begin position="343"/>
        <end position="360"/>
    </location>
</feature>
<dbReference type="RefSeq" id="WP_255039785.1">
    <property type="nucleotide sequence ID" value="NZ_RJUF01000195.1"/>
</dbReference>
<feature type="transmembrane region" description="Helical" evidence="1">
    <location>
        <begin position="201"/>
        <end position="219"/>
    </location>
</feature>
<keyword evidence="3" id="KW-1185">Reference proteome</keyword>
<keyword evidence="1" id="KW-0472">Membrane</keyword>
<feature type="transmembrane region" description="Helical" evidence="1">
    <location>
        <begin position="7"/>
        <end position="28"/>
    </location>
</feature>
<evidence type="ECO:0000313" key="3">
    <source>
        <dbReference type="Proteomes" id="UP001204144"/>
    </source>
</evidence>
<protein>
    <submittedName>
        <fullName evidence="2">Uncharacterized protein</fullName>
    </submittedName>
</protein>
<accession>A0AAE3H8C0</accession>
<gene>
    <name evidence="2" type="ORF">EGI31_24340</name>
</gene>
<feature type="transmembrane region" description="Helical" evidence="1">
    <location>
        <begin position="278"/>
        <end position="295"/>
    </location>
</feature>
<feature type="transmembrane region" description="Helical" evidence="1">
    <location>
        <begin position="307"/>
        <end position="331"/>
    </location>
</feature>